<reference evidence="1" key="1">
    <citation type="journal article" date="2019" name="MBio">
        <title>Virus Genomes from Deep Sea Sediments Expand the Ocean Megavirome and Support Independent Origins of Viral Gigantism.</title>
        <authorList>
            <person name="Backstrom D."/>
            <person name="Yutin N."/>
            <person name="Jorgensen S.L."/>
            <person name="Dharamshi J."/>
            <person name="Homa F."/>
            <person name="Zaremba-Niedwiedzka K."/>
            <person name="Spang A."/>
            <person name="Wolf Y.I."/>
            <person name="Koonin E.V."/>
            <person name="Ettema T.J."/>
        </authorList>
    </citation>
    <scope>NUCLEOTIDE SEQUENCE</scope>
</reference>
<protein>
    <submittedName>
        <fullName evidence="1">Uncharacterized protein</fullName>
    </submittedName>
</protein>
<organism evidence="1">
    <name type="scientific">Pithovirus LCDPAC02</name>
    <dbReference type="NCBI Taxonomy" id="2506601"/>
    <lineage>
        <taxon>Viruses</taxon>
        <taxon>Pithoviruses</taxon>
    </lineage>
</organism>
<evidence type="ECO:0000313" key="1">
    <source>
        <dbReference type="EMBL" id="QBK85031.1"/>
    </source>
</evidence>
<accession>A0A481YP35</accession>
<gene>
    <name evidence="1" type="ORF">LCDPAC02_02300</name>
</gene>
<sequence length="183" mass="22085">MYNFDLLSKHILFGAVFCYANNIQIENSKIYNQIINYFKNSNIFKFDICKENFNKDEFAINLNYHSTYEPELYKTFYDVSILYCFEILFSSGIYIHSDYEYDNEDLTNLIKELFSDEELKNICDKYPEVFIVSDNEIYFIDIFKTNEIYERKELEHVAYLSLQYTIMEICESLNLDLIFMNSF</sequence>
<dbReference type="EMBL" id="MK500301">
    <property type="protein sequence ID" value="QBK85031.1"/>
    <property type="molecule type" value="Genomic_DNA"/>
</dbReference>
<proteinExistence type="predicted"/>
<name>A0A481YP35_9VIRU</name>